<sequence length="189" mass="19780">MALTEVFTGKHGTLVVAAEDSPEGADAKLITDSYALQTVGRLTDVTVGVDTALKEFYEVGRRHPVSLSPGDIAIHGTVGRAYVNGALLFLLQGRGSNPTAKVEPYVQPAFAISLKLADPARPGTSLGLEIGGVKFENWGLTIPEDDFVLERLRFRALTIRVLDKEGGTEGTGTDVAVAFADGGQGGAVA</sequence>
<comment type="caution">
    <text evidence="1">The sequence shown here is derived from an EMBL/GenBank/DDBJ whole genome shotgun (WGS) entry which is preliminary data.</text>
</comment>
<keyword evidence="2" id="KW-1185">Reference proteome</keyword>
<reference evidence="2" key="1">
    <citation type="journal article" date="2019" name="Int. J. Syst. Evol. Microbiol.">
        <title>The Global Catalogue of Microorganisms (GCM) 10K type strain sequencing project: providing services to taxonomists for standard genome sequencing and annotation.</title>
        <authorList>
            <consortium name="The Broad Institute Genomics Platform"/>
            <consortium name="The Broad Institute Genome Sequencing Center for Infectious Disease"/>
            <person name="Wu L."/>
            <person name="Ma J."/>
        </authorList>
    </citation>
    <scope>NUCLEOTIDE SEQUENCE [LARGE SCALE GENOMIC DNA]</scope>
    <source>
        <strain evidence="2">JCM 15589</strain>
    </source>
</reference>
<evidence type="ECO:0000313" key="1">
    <source>
        <dbReference type="EMBL" id="GAA1742021.1"/>
    </source>
</evidence>
<dbReference type="EMBL" id="BAAAPM010000011">
    <property type="protein sequence ID" value="GAA1742021.1"/>
    <property type="molecule type" value="Genomic_DNA"/>
</dbReference>
<proteinExistence type="predicted"/>
<name>A0ABP4W0Y4_9MICO</name>
<evidence type="ECO:0000313" key="2">
    <source>
        <dbReference type="Proteomes" id="UP001501138"/>
    </source>
</evidence>
<gene>
    <name evidence="1" type="ORF">GCM10009809_41900</name>
</gene>
<dbReference type="RefSeq" id="WP_344250934.1">
    <property type="nucleotide sequence ID" value="NZ_BAAAPM010000011.1"/>
</dbReference>
<dbReference type="Proteomes" id="UP001501138">
    <property type="component" value="Unassembled WGS sequence"/>
</dbReference>
<protein>
    <submittedName>
        <fullName evidence="1">Uncharacterized protein</fullName>
    </submittedName>
</protein>
<organism evidence="1 2">
    <name type="scientific">Isoptericola hypogeus</name>
    <dbReference type="NCBI Taxonomy" id="300179"/>
    <lineage>
        <taxon>Bacteria</taxon>
        <taxon>Bacillati</taxon>
        <taxon>Actinomycetota</taxon>
        <taxon>Actinomycetes</taxon>
        <taxon>Micrococcales</taxon>
        <taxon>Promicromonosporaceae</taxon>
        <taxon>Isoptericola</taxon>
    </lineage>
</organism>
<accession>A0ABP4W0Y4</accession>